<dbReference type="Pfam" id="PF13581">
    <property type="entry name" value="HATPase_c_2"/>
    <property type="match status" value="1"/>
</dbReference>
<dbReference type="EMBL" id="FNON01000011">
    <property type="protein sequence ID" value="SDZ26070.1"/>
    <property type="molecule type" value="Genomic_DNA"/>
</dbReference>
<gene>
    <name evidence="3" type="ORF">SAMN05421504_111147</name>
</gene>
<evidence type="ECO:0000313" key="3">
    <source>
        <dbReference type="EMBL" id="SDZ26070.1"/>
    </source>
</evidence>
<evidence type="ECO:0000313" key="4">
    <source>
        <dbReference type="Proteomes" id="UP000199515"/>
    </source>
</evidence>
<dbReference type="GO" id="GO:0004674">
    <property type="term" value="F:protein serine/threonine kinase activity"/>
    <property type="evidence" value="ECO:0007669"/>
    <property type="project" value="UniProtKB-KW"/>
</dbReference>
<proteinExistence type="predicted"/>
<dbReference type="InterPro" id="IPR003594">
    <property type="entry name" value="HATPase_dom"/>
</dbReference>
<keyword evidence="1" id="KW-0723">Serine/threonine-protein kinase</keyword>
<evidence type="ECO:0000256" key="1">
    <source>
        <dbReference type="ARBA" id="ARBA00022527"/>
    </source>
</evidence>
<feature type="domain" description="Histidine kinase/HSP90-like ATPase" evidence="2">
    <location>
        <begin position="49"/>
        <end position="156"/>
    </location>
</feature>
<evidence type="ECO:0000259" key="2">
    <source>
        <dbReference type="Pfam" id="PF13581"/>
    </source>
</evidence>
<dbReference type="InterPro" id="IPR036890">
    <property type="entry name" value="HATPase_C_sf"/>
</dbReference>
<keyword evidence="4" id="KW-1185">Reference proteome</keyword>
<name>A0A1H3RKB5_9PSEU</name>
<dbReference type="PANTHER" id="PTHR35526">
    <property type="entry name" value="ANTI-SIGMA-F FACTOR RSBW-RELATED"/>
    <property type="match status" value="1"/>
</dbReference>
<dbReference type="OrthoDB" id="3478628at2"/>
<dbReference type="Proteomes" id="UP000199515">
    <property type="component" value="Unassembled WGS sequence"/>
</dbReference>
<dbReference type="AlphaFoldDB" id="A0A1H3RKB5"/>
<dbReference type="Gene3D" id="3.30.565.10">
    <property type="entry name" value="Histidine kinase-like ATPase, C-terminal domain"/>
    <property type="match status" value="1"/>
</dbReference>
<sequence length="166" mass="18146">MSVAGARVSPYRVHATSPTLIGGAAPLRSIVSVDHRPDDYDFPVTSGPPALAPMRAWLRERLVDVPAETVADAELLATELVTNAYRHADGVLAFRMWLPDGRSVVRLEIDDGRPQLLPEVREERPRPEPGGRGLLLVKALSSAWGVRHSATRKTTWAELSFAPAPR</sequence>
<organism evidence="3 4">
    <name type="scientific">Amycolatopsis xylanica</name>
    <dbReference type="NCBI Taxonomy" id="589385"/>
    <lineage>
        <taxon>Bacteria</taxon>
        <taxon>Bacillati</taxon>
        <taxon>Actinomycetota</taxon>
        <taxon>Actinomycetes</taxon>
        <taxon>Pseudonocardiales</taxon>
        <taxon>Pseudonocardiaceae</taxon>
        <taxon>Amycolatopsis</taxon>
    </lineage>
</organism>
<dbReference type="CDD" id="cd16936">
    <property type="entry name" value="HATPase_RsbW-like"/>
    <property type="match status" value="1"/>
</dbReference>
<keyword evidence="3" id="KW-0808">Transferase</keyword>
<protein>
    <submittedName>
        <fullName evidence="3">Anti-sigma regulatory factor (Ser/Thr protein kinase)</fullName>
    </submittedName>
</protein>
<keyword evidence="3" id="KW-0418">Kinase</keyword>
<dbReference type="PANTHER" id="PTHR35526:SF3">
    <property type="entry name" value="ANTI-SIGMA-F FACTOR RSBW"/>
    <property type="match status" value="1"/>
</dbReference>
<dbReference type="SUPFAM" id="SSF55874">
    <property type="entry name" value="ATPase domain of HSP90 chaperone/DNA topoisomerase II/histidine kinase"/>
    <property type="match status" value="1"/>
</dbReference>
<dbReference type="InterPro" id="IPR050267">
    <property type="entry name" value="Anti-sigma-factor_SerPK"/>
</dbReference>
<accession>A0A1H3RKB5</accession>
<dbReference type="STRING" id="589385.SAMN05421504_111147"/>
<reference evidence="3 4" key="1">
    <citation type="submission" date="2016-10" db="EMBL/GenBank/DDBJ databases">
        <authorList>
            <person name="de Groot N.N."/>
        </authorList>
    </citation>
    <scope>NUCLEOTIDE SEQUENCE [LARGE SCALE GENOMIC DNA]</scope>
    <source>
        <strain evidence="3 4">CPCC 202699</strain>
    </source>
</reference>